<dbReference type="EMBL" id="JAPEUX010000007">
    <property type="protein sequence ID" value="KAJ4348541.1"/>
    <property type="molecule type" value="Genomic_DNA"/>
</dbReference>
<dbReference type="InterPro" id="IPR011333">
    <property type="entry name" value="SKP1/BTB/POZ_sf"/>
</dbReference>
<comment type="caution">
    <text evidence="2">The sequence shown here is derived from an EMBL/GenBank/DDBJ whole genome shotgun (WGS) entry which is preliminary data.</text>
</comment>
<dbReference type="RefSeq" id="XP_056067929.1">
    <property type="nucleotide sequence ID" value="XM_056218664.1"/>
</dbReference>
<dbReference type="SUPFAM" id="SSF54695">
    <property type="entry name" value="POZ domain"/>
    <property type="match status" value="1"/>
</dbReference>
<dbReference type="OrthoDB" id="1022638at2759"/>
<protein>
    <recommendedName>
        <fullName evidence="1">BTB domain-containing protein</fullName>
    </recommendedName>
</protein>
<dbReference type="Pfam" id="PF00651">
    <property type="entry name" value="BTB"/>
    <property type="match status" value="1"/>
</dbReference>
<dbReference type="PANTHER" id="PTHR47843">
    <property type="entry name" value="BTB DOMAIN-CONTAINING PROTEIN-RELATED"/>
    <property type="match status" value="1"/>
</dbReference>
<sequence>MFRSFRESSIVRIRAGKVQHQETFVAHETILARSDFFRNAMNGNWLESDTRTIEMSEDDPYTVGLYLQFIYVKELPHDSNEPLMDQLEQEYKDLAKVYVLANKLQDTTTKTCTVRRVFDLLQVNVDSEIWLAPDEEAVRTVYEGTYNNDPMRRLFVDVWLGADNWEISVAHDLLAEFFKDIIIATRVQAGLLHKNIAVEHGIERYIDQI</sequence>
<proteinExistence type="predicted"/>
<dbReference type="Gene3D" id="3.30.710.10">
    <property type="entry name" value="Potassium Channel Kv1.1, Chain A"/>
    <property type="match status" value="1"/>
</dbReference>
<evidence type="ECO:0000259" key="1">
    <source>
        <dbReference type="PROSITE" id="PS50097"/>
    </source>
</evidence>
<dbReference type="PANTHER" id="PTHR47843:SF2">
    <property type="entry name" value="BTB DOMAIN-CONTAINING PROTEIN"/>
    <property type="match status" value="1"/>
</dbReference>
<keyword evidence="3" id="KW-1185">Reference proteome</keyword>
<dbReference type="Proteomes" id="UP001140513">
    <property type="component" value="Unassembled WGS sequence"/>
</dbReference>
<gene>
    <name evidence="2" type="ORF">N0V89_009918</name>
</gene>
<accession>A0A9W8XE89</accession>
<feature type="domain" description="BTB" evidence="1">
    <location>
        <begin position="9"/>
        <end position="79"/>
    </location>
</feature>
<name>A0A9W8XE89_9PLEO</name>
<evidence type="ECO:0000313" key="2">
    <source>
        <dbReference type="EMBL" id="KAJ4348541.1"/>
    </source>
</evidence>
<reference evidence="2" key="1">
    <citation type="submission" date="2022-10" db="EMBL/GenBank/DDBJ databases">
        <title>Tapping the CABI collections for fungal endophytes: first genome assemblies for Collariella, Neodidymelliopsis, Ascochyta clinopodiicola, Didymella pomorum, Didymosphaeria variabile, Neocosmospora piperis and Neocucurbitaria cava.</title>
        <authorList>
            <person name="Hill R."/>
        </authorList>
    </citation>
    <scope>NUCLEOTIDE SEQUENCE</scope>
    <source>
        <strain evidence="2">IMI 356815</strain>
    </source>
</reference>
<dbReference type="AlphaFoldDB" id="A0A9W8XE89"/>
<dbReference type="PROSITE" id="PS50097">
    <property type="entry name" value="BTB"/>
    <property type="match status" value="1"/>
</dbReference>
<dbReference type="InterPro" id="IPR000210">
    <property type="entry name" value="BTB/POZ_dom"/>
</dbReference>
<organism evidence="2 3">
    <name type="scientific">Didymosphaeria variabile</name>
    <dbReference type="NCBI Taxonomy" id="1932322"/>
    <lineage>
        <taxon>Eukaryota</taxon>
        <taxon>Fungi</taxon>
        <taxon>Dikarya</taxon>
        <taxon>Ascomycota</taxon>
        <taxon>Pezizomycotina</taxon>
        <taxon>Dothideomycetes</taxon>
        <taxon>Pleosporomycetidae</taxon>
        <taxon>Pleosporales</taxon>
        <taxon>Massarineae</taxon>
        <taxon>Didymosphaeriaceae</taxon>
        <taxon>Didymosphaeria</taxon>
    </lineage>
</organism>
<dbReference type="CDD" id="cd18186">
    <property type="entry name" value="BTB_POZ_ZBTB_KLHL-like"/>
    <property type="match status" value="1"/>
</dbReference>
<dbReference type="SMART" id="SM00225">
    <property type="entry name" value="BTB"/>
    <property type="match status" value="1"/>
</dbReference>
<dbReference type="GeneID" id="80913448"/>
<evidence type="ECO:0000313" key="3">
    <source>
        <dbReference type="Proteomes" id="UP001140513"/>
    </source>
</evidence>